<dbReference type="GO" id="GO:0005739">
    <property type="term" value="C:mitochondrion"/>
    <property type="evidence" value="ECO:0007669"/>
    <property type="project" value="TreeGrafter"/>
</dbReference>
<dbReference type="PANTHER" id="PTHR14938">
    <property type="entry name" value="HCLS1-ASSOCIATED PROTEIN X-1"/>
    <property type="match status" value="1"/>
</dbReference>
<proteinExistence type="predicted"/>
<dbReference type="OMA" id="ENIMMNF"/>
<name>E2B868_HARSA</name>
<evidence type="ECO:0000313" key="1">
    <source>
        <dbReference type="EMBL" id="EFN88070.1"/>
    </source>
</evidence>
<organism evidence="2">
    <name type="scientific">Harpegnathos saltator</name>
    <name type="common">Jerdon's jumping ant</name>
    <dbReference type="NCBI Taxonomy" id="610380"/>
    <lineage>
        <taxon>Eukaryota</taxon>
        <taxon>Metazoa</taxon>
        <taxon>Ecdysozoa</taxon>
        <taxon>Arthropoda</taxon>
        <taxon>Hexapoda</taxon>
        <taxon>Insecta</taxon>
        <taxon>Pterygota</taxon>
        <taxon>Neoptera</taxon>
        <taxon>Endopterygota</taxon>
        <taxon>Hymenoptera</taxon>
        <taxon>Apocrita</taxon>
        <taxon>Aculeata</taxon>
        <taxon>Formicoidea</taxon>
        <taxon>Formicidae</taxon>
        <taxon>Ponerinae</taxon>
        <taxon>Ponerini</taxon>
        <taxon>Harpegnathos</taxon>
    </lineage>
</organism>
<dbReference type="GO" id="GO:0016324">
    <property type="term" value="C:apical plasma membrane"/>
    <property type="evidence" value="ECO:0007669"/>
    <property type="project" value="TreeGrafter"/>
</dbReference>
<dbReference type="GO" id="GO:0016529">
    <property type="term" value="C:sarcoplasmic reticulum"/>
    <property type="evidence" value="ECO:0007669"/>
    <property type="project" value="TreeGrafter"/>
</dbReference>
<keyword evidence="2" id="KW-1185">Reference proteome</keyword>
<dbReference type="GO" id="GO:0030833">
    <property type="term" value="P:regulation of actin filament polymerization"/>
    <property type="evidence" value="ECO:0007669"/>
    <property type="project" value="TreeGrafter"/>
</dbReference>
<dbReference type="Proteomes" id="UP000008237">
    <property type="component" value="Unassembled WGS sequence"/>
</dbReference>
<dbReference type="GO" id="GO:0030136">
    <property type="term" value="C:clathrin-coated vesicle"/>
    <property type="evidence" value="ECO:0007669"/>
    <property type="project" value="TreeGrafter"/>
</dbReference>
<dbReference type="GO" id="GO:0015629">
    <property type="term" value="C:actin cytoskeleton"/>
    <property type="evidence" value="ECO:0007669"/>
    <property type="project" value="TreeGrafter"/>
</dbReference>
<dbReference type="InParanoid" id="E2B868"/>
<protein>
    <submittedName>
        <fullName evidence="1">Uncharacterized protein</fullName>
    </submittedName>
</protein>
<dbReference type="PANTHER" id="PTHR14938:SF2">
    <property type="entry name" value="HCLS1-ASSOCIATED PROTEIN X-1"/>
    <property type="match status" value="1"/>
</dbReference>
<reference evidence="1 2" key="1">
    <citation type="journal article" date="2010" name="Science">
        <title>Genomic comparison of the ants Camponotus floridanus and Harpegnathos saltator.</title>
        <authorList>
            <person name="Bonasio R."/>
            <person name="Zhang G."/>
            <person name="Ye C."/>
            <person name="Mutti N.S."/>
            <person name="Fang X."/>
            <person name="Qin N."/>
            <person name="Donahue G."/>
            <person name="Yang P."/>
            <person name="Li Q."/>
            <person name="Li C."/>
            <person name="Zhang P."/>
            <person name="Huang Z."/>
            <person name="Berger S.L."/>
            <person name="Reinberg D."/>
            <person name="Wang J."/>
            <person name="Liebig J."/>
        </authorList>
    </citation>
    <scope>NUCLEOTIDE SEQUENCE [LARGE SCALE GENOMIC DNA]</scope>
    <source>
        <strain evidence="1 2">R22 G/1</strain>
    </source>
</reference>
<evidence type="ECO:0000313" key="2">
    <source>
        <dbReference type="Proteomes" id="UP000008237"/>
    </source>
</evidence>
<gene>
    <name evidence="1" type="ORF">EAI_03578</name>
</gene>
<dbReference type="OrthoDB" id="5562606at2759"/>
<sequence>MDDFRRGTSMGFNISSDPFEATRHFLSIMDNILHNFGLADNFYSFSEDRMGALALPAEKEVSKTKKVLRDRMLKSAPDSYAITPDQKVDTDLDGKISTENFSKMWRWGHEKTVEPPASHSFFIGKFMKTELIRSPDGTLVQKQVISDNEGNKETIVSKEIGDQKYIVTTKTDKYGVETKSENLINMDKSELEDFNKKWARSVKDNRDEQNLYLNCFPWNKFFGPGPKL</sequence>
<dbReference type="AlphaFoldDB" id="E2B868"/>
<dbReference type="EMBL" id="GL446286">
    <property type="protein sequence ID" value="EFN88070.1"/>
    <property type="molecule type" value="Genomic_DNA"/>
</dbReference>
<dbReference type="GO" id="GO:0043066">
    <property type="term" value="P:negative regulation of apoptotic process"/>
    <property type="evidence" value="ECO:0007669"/>
    <property type="project" value="InterPro"/>
</dbReference>
<dbReference type="InterPro" id="IPR017248">
    <property type="entry name" value="HAX-1"/>
</dbReference>
<accession>E2B868</accession>